<name>A0A1H4IJT5_RHOJO</name>
<dbReference type="PRINTS" id="PR00039">
    <property type="entry name" value="HTHLYSR"/>
</dbReference>
<dbReference type="CDD" id="cd08436">
    <property type="entry name" value="PBP2_LTTR_like_3"/>
    <property type="match status" value="1"/>
</dbReference>
<dbReference type="GO" id="GO:0032993">
    <property type="term" value="C:protein-DNA complex"/>
    <property type="evidence" value="ECO:0007669"/>
    <property type="project" value="TreeGrafter"/>
</dbReference>
<proteinExistence type="inferred from homology"/>
<evidence type="ECO:0000256" key="1">
    <source>
        <dbReference type="ARBA" id="ARBA00009437"/>
    </source>
</evidence>
<dbReference type="Gene3D" id="1.10.10.10">
    <property type="entry name" value="Winged helix-like DNA-binding domain superfamily/Winged helix DNA-binding domain"/>
    <property type="match status" value="1"/>
</dbReference>
<evidence type="ECO:0000313" key="7">
    <source>
        <dbReference type="EMBL" id="SEB34307.1"/>
    </source>
</evidence>
<dbReference type="InterPro" id="IPR036388">
    <property type="entry name" value="WH-like_DNA-bd_sf"/>
</dbReference>
<dbReference type="InterPro" id="IPR036390">
    <property type="entry name" value="WH_DNA-bd_sf"/>
</dbReference>
<dbReference type="SUPFAM" id="SSF46785">
    <property type="entry name" value="Winged helix' DNA-binding domain"/>
    <property type="match status" value="1"/>
</dbReference>
<dbReference type="InterPro" id="IPR005119">
    <property type="entry name" value="LysR_subst-bd"/>
</dbReference>
<evidence type="ECO:0000256" key="4">
    <source>
        <dbReference type="ARBA" id="ARBA00023159"/>
    </source>
</evidence>
<evidence type="ECO:0000259" key="6">
    <source>
        <dbReference type="PROSITE" id="PS50931"/>
    </source>
</evidence>
<dbReference type="RefSeq" id="WP_073362357.1">
    <property type="nucleotide sequence ID" value="NZ_FNTL01000002.1"/>
</dbReference>
<evidence type="ECO:0000256" key="5">
    <source>
        <dbReference type="ARBA" id="ARBA00023163"/>
    </source>
</evidence>
<organism evidence="7 8">
    <name type="scientific">Rhodococcus jostii</name>
    <dbReference type="NCBI Taxonomy" id="132919"/>
    <lineage>
        <taxon>Bacteria</taxon>
        <taxon>Bacillati</taxon>
        <taxon>Actinomycetota</taxon>
        <taxon>Actinomycetes</taxon>
        <taxon>Mycobacteriales</taxon>
        <taxon>Nocardiaceae</taxon>
        <taxon>Rhodococcus</taxon>
    </lineage>
</organism>
<dbReference type="Pfam" id="PF03466">
    <property type="entry name" value="LysR_substrate"/>
    <property type="match status" value="1"/>
</dbReference>
<dbReference type="PROSITE" id="PS50931">
    <property type="entry name" value="HTH_LYSR"/>
    <property type="match status" value="1"/>
</dbReference>
<dbReference type="PANTHER" id="PTHR30346:SF28">
    <property type="entry name" value="HTH-TYPE TRANSCRIPTIONAL REGULATOR CYNR"/>
    <property type="match status" value="1"/>
</dbReference>
<reference evidence="8" key="1">
    <citation type="submission" date="2016-10" db="EMBL/GenBank/DDBJ databases">
        <authorList>
            <person name="Varghese N."/>
        </authorList>
    </citation>
    <scope>NUCLEOTIDE SEQUENCE [LARGE SCALE GENOMIC DNA]</scope>
    <source>
        <strain evidence="8">DSM 44719</strain>
    </source>
</reference>
<dbReference type="Pfam" id="PF00126">
    <property type="entry name" value="HTH_1"/>
    <property type="match status" value="1"/>
</dbReference>
<gene>
    <name evidence="7" type="ORF">SAMN04490220_0120</name>
</gene>
<keyword evidence="3 7" id="KW-0238">DNA-binding</keyword>
<dbReference type="OrthoDB" id="3181812at2"/>
<dbReference type="Proteomes" id="UP000183407">
    <property type="component" value="Unassembled WGS sequence"/>
</dbReference>
<dbReference type="GO" id="GO:0003700">
    <property type="term" value="F:DNA-binding transcription factor activity"/>
    <property type="evidence" value="ECO:0007669"/>
    <property type="project" value="InterPro"/>
</dbReference>
<evidence type="ECO:0000313" key="8">
    <source>
        <dbReference type="Proteomes" id="UP000183407"/>
    </source>
</evidence>
<dbReference type="InterPro" id="IPR000847">
    <property type="entry name" value="LysR_HTH_N"/>
</dbReference>
<dbReference type="Gene3D" id="3.40.190.290">
    <property type="match status" value="1"/>
</dbReference>
<dbReference type="GO" id="GO:0003677">
    <property type="term" value="F:DNA binding"/>
    <property type="evidence" value="ECO:0007669"/>
    <property type="project" value="UniProtKB-KW"/>
</dbReference>
<dbReference type="AlphaFoldDB" id="A0A1H4IJT5"/>
<feature type="domain" description="HTH lysR-type" evidence="6">
    <location>
        <begin position="1"/>
        <end position="58"/>
    </location>
</feature>
<sequence>MDLRQLHYFIAVAEEGTFTRAAHRVHVAQSGVSAQIKALEKELGQQLFERLPRVAKLTAAGESLLPHAHAALDALAAGRASIDALTGLLRGHVAIGSIPSIYPRSIDLPETLASFHRKHPGVDISLTEDTAATLLRRTGDGTLDVAFTSLTADNVTGVRTRELHREPVVLAFPPSDPLADNTELPLSALGERPLITLPKGSGLRWEFDRALARDGVRAHIAFEAGNPDTLIMMVEKGLGVALVPESALTLNNRVVAVQVPELPPGRLGIVWRDGAATSPAARAFIDHTAARAMKRQASE</sequence>
<dbReference type="PANTHER" id="PTHR30346">
    <property type="entry name" value="TRANSCRIPTIONAL DUAL REGULATOR HCAR-RELATED"/>
    <property type="match status" value="1"/>
</dbReference>
<accession>A0A1H4IJT5</accession>
<keyword evidence="4" id="KW-0010">Activator</keyword>
<evidence type="ECO:0000256" key="3">
    <source>
        <dbReference type="ARBA" id="ARBA00023125"/>
    </source>
</evidence>
<keyword evidence="2" id="KW-0805">Transcription regulation</keyword>
<dbReference type="EMBL" id="FNTL01000002">
    <property type="protein sequence ID" value="SEB34307.1"/>
    <property type="molecule type" value="Genomic_DNA"/>
</dbReference>
<dbReference type="SUPFAM" id="SSF53850">
    <property type="entry name" value="Periplasmic binding protein-like II"/>
    <property type="match status" value="1"/>
</dbReference>
<evidence type="ECO:0000256" key="2">
    <source>
        <dbReference type="ARBA" id="ARBA00023015"/>
    </source>
</evidence>
<comment type="similarity">
    <text evidence="1">Belongs to the LysR transcriptional regulatory family.</text>
</comment>
<dbReference type="FunFam" id="1.10.10.10:FF:000001">
    <property type="entry name" value="LysR family transcriptional regulator"/>
    <property type="match status" value="1"/>
</dbReference>
<protein>
    <submittedName>
        <fullName evidence="7">DNA-binding transcriptional regulator, LysR family</fullName>
    </submittedName>
</protein>
<keyword evidence="5" id="KW-0804">Transcription</keyword>